<evidence type="ECO:0000313" key="3">
    <source>
        <dbReference type="Proteomes" id="UP000054558"/>
    </source>
</evidence>
<gene>
    <name evidence="2" type="ORF">KFL_003490010</name>
</gene>
<proteinExistence type="predicted"/>
<feature type="compositionally biased region" description="Basic and acidic residues" evidence="1">
    <location>
        <begin position="25"/>
        <end position="34"/>
    </location>
</feature>
<name>A0A1Y1IF75_KLENI</name>
<evidence type="ECO:0000313" key="2">
    <source>
        <dbReference type="EMBL" id="GAQ87377.1"/>
    </source>
</evidence>
<sequence>MMLVYPSGEYHRYHETSERAQNFDQGRHQERESLGDVEADGATREGGRVPLRTAGEMIEKQGAGEESEGSEEWQEQGGRTAVAAELMHLSMDEVRHLMEKGRKPSSGGGVLEGLVAEVERCWQGAGGKKGRAGEGGGGSSRRVSVRPWAVLEQVARLGEVTWMGAGA</sequence>
<dbReference type="AlphaFoldDB" id="A0A1Y1IF75"/>
<protein>
    <submittedName>
        <fullName evidence="2">Uncharacterized protein</fullName>
    </submittedName>
</protein>
<keyword evidence="3" id="KW-1185">Reference proteome</keyword>
<organism evidence="2 3">
    <name type="scientific">Klebsormidium nitens</name>
    <name type="common">Green alga</name>
    <name type="synonym">Ulothrix nitens</name>
    <dbReference type="NCBI Taxonomy" id="105231"/>
    <lineage>
        <taxon>Eukaryota</taxon>
        <taxon>Viridiplantae</taxon>
        <taxon>Streptophyta</taxon>
        <taxon>Klebsormidiophyceae</taxon>
        <taxon>Klebsormidiales</taxon>
        <taxon>Klebsormidiaceae</taxon>
        <taxon>Klebsormidium</taxon>
    </lineage>
</organism>
<feature type="region of interest" description="Disordered" evidence="1">
    <location>
        <begin position="14"/>
        <end position="54"/>
    </location>
</feature>
<reference evidence="2 3" key="1">
    <citation type="journal article" date="2014" name="Nat. Commun.">
        <title>Klebsormidium flaccidum genome reveals primary factors for plant terrestrial adaptation.</title>
        <authorList>
            <person name="Hori K."/>
            <person name="Maruyama F."/>
            <person name="Fujisawa T."/>
            <person name="Togashi T."/>
            <person name="Yamamoto N."/>
            <person name="Seo M."/>
            <person name="Sato S."/>
            <person name="Yamada T."/>
            <person name="Mori H."/>
            <person name="Tajima N."/>
            <person name="Moriyama T."/>
            <person name="Ikeuchi M."/>
            <person name="Watanabe M."/>
            <person name="Wada H."/>
            <person name="Kobayashi K."/>
            <person name="Saito M."/>
            <person name="Masuda T."/>
            <person name="Sasaki-Sekimoto Y."/>
            <person name="Mashiguchi K."/>
            <person name="Awai K."/>
            <person name="Shimojima M."/>
            <person name="Masuda S."/>
            <person name="Iwai M."/>
            <person name="Nobusawa T."/>
            <person name="Narise T."/>
            <person name="Kondo S."/>
            <person name="Saito H."/>
            <person name="Sato R."/>
            <person name="Murakawa M."/>
            <person name="Ihara Y."/>
            <person name="Oshima-Yamada Y."/>
            <person name="Ohtaka K."/>
            <person name="Satoh M."/>
            <person name="Sonobe K."/>
            <person name="Ishii M."/>
            <person name="Ohtani R."/>
            <person name="Kanamori-Sato M."/>
            <person name="Honoki R."/>
            <person name="Miyazaki D."/>
            <person name="Mochizuki H."/>
            <person name="Umetsu J."/>
            <person name="Higashi K."/>
            <person name="Shibata D."/>
            <person name="Kamiya Y."/>
            <person name="Sato N."/>
            <person name="Nakamura Y."/>
            <person name="Tabata S."/>
            <person name="Ida S."/>
            <person name="Kurokawa K."/>
            <person name="Ohta H."/>
        </authorList>
    </citation>
    <scope>NUCLEOTIDE SEQUENCE [LARGE SCALE GENOMIC DNA]</scope>
    <source>
        <strain evidence="2 3">NIES-2285</strain>
    </source>
</reference>
<dbReference type="Proteomes" id="UP000054558">
    <property type="component" value="Unassembled WGS sequence"/>
</dbReference>
<dbReference type="EMBL" id="DF237298">
    <property type="protein sequence ID" value="GAQ87377.1"/>
    <property type="molecule type" value="Genomic_DNA"/>
</dbReference>
<evidence type="ECO:0000256" key="1">
    <source>
        <dbReference type="SAM" id="MobiDB-lite"/>
    </source>
</evidence>
<accession>A0A1Y1IF75</accession>